<evidence type="ECO:0000313" key="3">
    <source>
        <dbReference type="WBParaSite" id="jg25509"/>
    </source>
</evidence>
<organism evidence="2 3">
    <name type="scientific">Ditylenchus dipsaci</name>
    <dbReference type="NCBI Taxonomy" id="166011"/>
    <lineage>
        <taxon>Eukaryota</taxon>
        <taxon>Metazoa</taxon>
        <taxon>Ecdysozoa</taxon>
        <taxon>Nematoda</taxon>
        <taxon>Chromadorea</taxon>
        <taxon>Rhabditida</taxon>
        <taxon>Tylenchina</taxon>
        <taxon>Tylenchomorpha</taxon>
        <taxon>Sphaerularioidea</taxon>
        <taxon>Anguinidae</taxon>
        <taxon>Anguininae</taxon>
        <taxon>Ditylenchus</taxon>
    </lineage>
</organism>
<dbReference type="WBParaSite" id="jg25509">
    <property type="protein sequence ID" value="jg25509"/>
    <property type="gene ID" value="jg25509"/>
</dbReference>
<feature type="region of interest" description="Disordered" evidence="1">
    <location>
        <begin position="15"/>
        <end position="142"/>
    </location>
</feature>
<sequence length="142" mass="15738">MSLNPMLLNNTLIHHQQQSQQMHPSSMAAAIGTSNSSTPSIYDFGQQAHNNMLQSNMQNFRKDTSKARQIKKEEHLGSRSPTTSPMPKRSNQSASGIISSNGDQKEAETQLMMQQKEPSINGSPKPSMNDTTDQKKEKVPVK</sequence>
<feature type="compositionally biased region" description="Polar residues" evidence="1">
    <location>
        <begin position="111"/>
        <end position="131"/>
    </location>
</feature>
<reference evidence="3" key="1">
    <citation type="submission" date="2022-11" db="UniProtKB">
        <authorList>
            <consortium name="WormBaseParasite"/>
        </authorList>
    </citation>
    <scope>IDENTIFICATION</scope>
</reference>
<accession>A0A915E0W4</accession>
<evidence type="ECO:0000256" key="1">
    <source>
        <dbReference type="SAM" id="MobiDB-lite"/>
    </source>
</evidence>
<keyword evidence="2" id="KW-1185">Reference proteome</keyword>
<feature type="compositionally biased region" description="Polar residues" evidence="1">
    <location>
        <begin position="47"/>
        <end position="59"/>
    </location>
</feature>
<dbReference type="AlphaFoldDB" id="A0A915E0W4"/>
<feature type="compositionally biased region" description="Basic and acidic residues" evidence="1">
    <location>
        <begin position="60"/>
        <end position="77"/>
    </location>
</feature>
<feature type="compositionally biased region" description="Low complexity" evidence="1">
    <location>
        <begin position="15"/>
        <end position="30"/>
    </location>
</feature>
<proteinExistence type="predicted"/>
<dbReference type="Proteomes" id="UP000887574">
    <property type="component" value="Unplaced"/>
</dbReference>
<feature type="compositionally biased region" description="Basic and acidic residues" evidence="1">
    <location>
        <begin position="132"/>
        <end position="142"/>
    </location>
</feature>
<protein>
    <submittedName>
        <fullName evidence="3">Uncharacterized protein</fullName>
    </submittedName>
</protein>
<evidence type="ECO:0000313" key="2">
    <source>
        <dbReference type="Proteomes" id="UP000887574"/>
    </source>
</evidence>
<name>A0A915E0W4_9BILA</name>
<feature type="compositionally biased region" description="Polar residues" evidence="1">
    <location>
        <begin position="79"/>
        <end position="102"/>
    </location>
</feature>